<name>A0A932HZ78_UNCTE</name>
<dbReference type="InterPro" id="IPR014757">
    <property type="entry name" value="Tscrpt_reg_IclR_C"/>
</dbReference>
<organism evidence="6 7">
    <name type="scientific">Tectimicrobiota bacterium</name>
    <dbReference type="NCBI Taxonomy" id="2528274"/>
    <lineage>
        <taxon>Bacteria</taxon>
        <taxon>Pseudomonadati</taxon>
        <taxon>Nitrospinota/Tectimicrobiota group</taxon>
        <taxon>Candidatus Tectimicrobiota</taxon>
    </lineage>
</organism>
<dbReference type="SMART" id="SM00346">
    <property type="entry name" value="HTH_ICLR"/>
    <property type="match status" value="1"/>
</dbReference>
<feature type="domain" description="IclR-ED" evidence="5">
    <location>
        <begin position="65"/>
        <end position="246"/>
    </location>
</feature>
<dbReference type="InterPro" id="IPR050707">
    <property type="entry name" value="HTH_MetabolicPath_Reg"/>
</dbReference>
<dbReference type="GO" id="GO:0003700">
    <property type="term" value="F:DNA-binding transcription factor activity"/>
    <property type="evidence" value="ECO:0007669"/>
    <property type="project" value="TreeGrafter"/>
</dbReference>
<dbReference type="PROSITE" id="PS51077">
    <property type="entry name" value="HTH_ICLR"/>
    <property type="match status" value="1"/>
</dbReference>
<evidence type="ECO:0000259" key="5">
    <source>
        <dbReference type="PROSITE" id="PS51078"/>
    </source>
</evidence>
<comment type="caution">
    <text evidence="6">The sequence shown here is derived from an EMBL/GenBank/DDBJ whole genome shotgun (WGS) entry which is preliminary data.</text>
</comment>
<keyword evidence="2" id="KW-0238">DNA-binding</keyword>
<protein>
    <submittedName>
        <fullName evidence="6">IclR family transcriptional regulator</fullName>
    </submittedName>
</protein>
<keyword evidence="3" id="KW-0804">Transcription</keyword>
<dbReference type="InterPro" id="IPR036390">
    <property type="entry name" value="WH_DNA-bd_sf"/>
</dbReference>
<dbReference type="Pfam" id="PF09339">
    <property type="entry name" value="HTH_IclR"/>
    <property type="match status" value="1"/>
</dbReference>
<dbReference type="EMBL" id="JACPUR010000004">
    <property type="protein sequence ID" value="MBI3126516.1"/>
    <property type="molecule type" value="Genomic_DNA"/>
</dbReference>
<dbReference type="AlphaFoldDB" id="A0A932HZ78"/>
<reference evidence="6" key="1">
    <citation type="submission" date="2020-07" db="EMBL/GenBank/DDBJ databases">
        <title>Huge and variable diversity of episymbiotic CPR bacteria and DPANN archaea in groundwater ecosystems.</title>
        <authorList>
            <person name="He C.Y."/>
            <person name="Keren R."/>
            <person name="Whittaker M."/>
            <person name="Farag I.F."/>
            <person name="Doudna J."/>
            <person name="Cate J.H.D."/>
            <person name="Banfield J.F."/>
        </authorList>
    </citation>
    <scope>NUCLEOTIDE SEQUENCE</scope>
    <source>
        <strain evidence="6">NC_groundwater_763_Ag_S-0.2um_68_21</strain>
    </source>
</reference>
<proteinExistence type="predicted"/>
<evidence type="ECO:0000256" key="1">
    <source>
        <dbReference type="ARBA" id="ARBA00023015"/>
    </source>
</evidence>
<evidence type="ECO:0000256" key="2">
    <source>
        <dbReference type="ARBA" id="ARBA00023125"/>
    </source>
</evidence>
<feature type="domain" description="HTH iclR-type" evidence="4">
    <location>
        <begin position="2"/>
        <end position="64"/>
    </location>
</feature>
<dbReference type="SUPFAM" id="SSF55781">
    <property type="entry name" value="GAF domain-like"/>
    <property type="match status" value="1"/>
</dbReference>
<evidence type="ECO:0000259" key="4">
    <source>
        <dbReference type="PROSITE" id="PS51077"/>
    </source>
</evidence>
<dbReference type="GO" id="GO:0045892">
    <property type="term" value="P:negative regulation of DNA-templated transcription"/>
    <property type="evidence" value="ECO:0007669"/>
    <property type="project" value="TreeGrafter"/>
</dbReference>
<evidence type="ECO:0000256" key="3">
    <source>
        <dbReference type="ARBA" id="ARBA00023163"/>
    </source>
</evidence>
<sequence length="259" mass="28471">MNQSLQKTARILDILMESKAPIGVNEFARLLRMPKSTVSRFMSTMESLGMVRRDPENGRFFLGFRLFELGCKAVEDLGLRKAALPLMESLRDRINESVVLTVLEDTHITYLDIIESHHAIVARTHVGGTAPAYCVSSGKVMLAHHPERIEKVIAQGLRPYTSQTVTDPDRLRRECEKAREQGYALNRGEFREGVNGVGAPIFNAAGAVVGAVSTSTPAARMHKQAWQEHAKAVTETARAISRRLGATVHEGAAAHHLPG</sequence>
<dbReference type="PANTHER" id="PTHR30136">
    <property type="entry name" value="HELIX-TURN-HELIX TRANSCRIPTIONAL REGULATOR, ICLR FAMILY"/>
    <property type="match status" value="1"/>
</dbReference>
<dbReference type="GO" id="GO:0003677">
    <property type="term" value="F:DNA binding"/>
    <property type="evidence" value="ECO:0007669"/>
    <property type="project" value="UniProtKB-KW"/>
</dbReference>
<dbReference type="PROSITE" id="PS51078">
    <property type="entry name" value="ICLR_ED"/>
    <property type="match status" value="1"/>
</dbReference>
<dbReference type="InterPro" id="IPR005471">
    <property type="entry name" value="Tscrpt_reg_IclR_N"/>
</dbReference>
<evidence type="ECO:0000313" key="6">
    <source>
        <dbReference type="EMBL" id="MBI3126516.1"/>
    </source>
</evidence>
<dbReference type="PANTHER" id="PTHR30136:SF8">
    <property type="entry name" value="TRANSCRIPTIONAL REGULATORY PROTEIN"/>
    <property type="match status" value="1"/>
</dbReference>
<dbReference type="InterPro" id="IPR029016">
    <property type="entry name" value="GAF-like_dom_sf"/>
</dbReference>
<dbReference type="InterPro" id="IPR036388">
    <property type="entry name" value="WH-like_DNA-bd_sf"/>
</dbReference>
<gene>
    <name evidence="6" type="ORF">HYZ11_02795</name>
</gene>
<dbReference type="Proteomes" id="UP000782312">
    <property type="component" value="Unassembled WGS sequence"/>
</dbReference>
<evidence type="ECO:0000313" key="7">
    <source>
        <dbReference type="Proteomes" id="UP000782312"/>
    </source>
</evidence>
<accession>A0A932HZ78</accession>
<dbReference type="Gene3D" id="1.10.10.10">
    <property type="entry name" value="Winged helix-like DNA-binding domain superfamily/Winged helix DNA-binding domain"/>
    <property type="match status" value="1"/>
</dbReference>
<dbReference type="Gene3D" id="3.30.450.40">
    <property type="match status" value="1"/>
</dbReference>
<dbReference type="Pfam" id="PF01614">
    <property type="entry name" value="IclR_C"/>
    <property type="match status" value="1"/>
</dbReference>
<dbReference type="SUPFAM" id="SSF46785">
    <property type="entry name" value="Winged helix' DNA-binding domain"/>
    <property type="match status" value="1"/>
</dbReference>
<keyword evidence="1" id="KW-0805">Transcription regulation</keyword>